<dbReference type="EMBL" id="GGEC01093322">
    <property type="protein sequence ID" value="MBX73806.1"/>
    <property type="molecule type" value="Transcribed_RNA"/>
</dbReference>
<name>A0A2P2R3G8_RHIMU</name>
<evidence type="ECO:0000313" key="1">
    <source>
        <dbReference type="EMBL" id="MBX73806.1"/>
    </source>
</evidence>
<accession>A0A2P2R3G8</accession>
<protein>
    <submittedName>
        <fullName evidence="1">Uncharacterized protein</fullName>
    </submittedName>
</protein>
<reference evidence="1" key="1">
    <citation type="submission" date="2018-02" db="EMBL/GenBank/DDBJ databases">
        <title>Rhizophora mucronata_Transcriptome.</title>
        <authorList>
            <person name="Meera S.P."/>
            <person name="Sreeshan A."/>
            <person name="Augustine A."/>
        </authorList>
    </citation>
    <scope>NUCLEOTIDE SEQUENCE</scope>
    <source>
        <tissue evidence="1">Leaf</tissue>
    </source>
</reference>
<organism evidence="1">
    <name type="scientific">Rhizophora mucronata</name>
    <name type="common">Asiatic mangrove</name>
    <dbReference type="NCBI Taxonomy" id="61149"/>
    <lineage>
        <taxon>Eukaryota</taxon>
        <taxon>Viridiplantae</taxon>
        <taxon>Streptophyta</taxon>
        <taxon>Embryophyta</taxon>
        <taxon>Tracheophyta</taxon>
        <taxon>Spermatophyta</taxon>
        <taxon>Magnoliopsida</taxon>
        <taxon>eudicotyledons</taxon>
        <taxon>Gunneridae</taxon>
        <taxon>Pentapetalae</taxon>
        <taxon>rosids</taxon>
        <taxon>fabids</taxon>
        <taxon>Malpighiales</taxon>
        <taxon>Rhizophoraceae</taxon>
        <taxon>Rhizophora</taxon>
    </lineage>
</organism>
<proteinExistence type="predicted"/>
<dbReference type="AlphaFoldDB" id="A0A2P2R3G8"/>
<sequence>MCLLAIFLEPPSICFR</sequence>